<evidence type="ECO:0000256" key="6">
    <source>
        <dbReference type="ARBA" id="ARBA00023004"/>
    </source>
</evidence>
<evidence type="ECO:0000259" key="9">
    <source>
        <dbReference type="PROSITE" id="PS51379"/>
    </source>
</evidence>
<dbReference type="PANTHER" id="PTHR10849:SF20">
    <property type="entry name" value="NADH DEHYDROGENASE [UBIQUINONE] IRON-SULFUR PROTEIN 8, MITOCHONDRIAL"/>
    <property type="match status" value="1"/>
</dbReference>
<dbReference type="InterPro" id="IPR017900">
    <property type="entry name" value="4Fe4S_Fe_S_CS"/>
</dbReference>
<dbReference type="GO" id="GO:0051539">
    <property type="term" value="F:4 iron, 4 sulfur cluster binding"/>
    <property type="evidence" value="ECO:0007669"/>
    <property type="project" value="UniProtKB-KW"/>
</dbReference>
<dbReference type="GO" id="GO:0050136">
    <property type="term" value="F:NADH dehydrogenase (quinone) (non-electrogenic) activity"/>
    <property type="evidence" value="ECO:0007669"/>
    <property type="project" value="UniProtKB-UniRule"/>
</dbReference>
<evidence type="ECO:0000256" key="4">
    <source>
        <dbReference type="ARBA" id="ARBA00022737"/>
    </source>
</evidence>
<comment type="function">
    <text evidence="8">NDH-1 shuttles electrons from NADH, via FMN and iron-sulfur (Fe-S) centers, to quinones in the respiratory chain. The immediate electron acceptor for the enzyme in this species is believed to be ubiquinone. Couples the redox reaction to proton translocation (for every two electrons transferred, four hydrogen ions are translocated across the cytoplasmic membrane), and thus conserves the redox energy in a proton gradient.</text>
</comment>
<dbReference type="Proteomes" id="UP000782312">
    <property type="component" value="Unassembled WGS sequence"/>
</dbReference>
<keyword evidence="8" id="KW-0874">Quinone</keyword>
<comment type="similarity">
    <text evidence="1 8">Belongs to the complex I 23 kDa subunit family.</text>
</comment>
<dbReference type="EMBL" id="JACPUR010000040">
    <property type="protein sequence ID" value="MBI3129280.1"/>
    <property type="molecule type" value="Genomic_DNA"/>
</dbReference>
<keyword evidence="8" id="KW-0520">NAD</keyword>
<keyword evidence="6 8" id="KW-0408">Iron</keyword>
<organism evidence="10 11">
    <name type="scientific">Tectimicrobiota bacterium</name>
    <dbReference type="NCBI Taxonomy" id="2528274"/>
    <lineage>
        <taxon>Bacteria</taxon>
        <taxon>Pseudomonadati</taxon>
        <taxon>Nitrospinota/Tectimicrobiota group</taxon>
        <taxon>Candidatus Tectimicrobiota</taxon>
    </lineage>
</organism>
<feature type="domain" description="4Fe-4S ferredoxin-type" evidence="9">
    <location>
        <begin position="41"/>
        <end position="72"/>
    </location>
</feature>
<gene>
    <name evidence="8 10" type="primary">nuoI</name>
    <name evidence="10" type="ORF">HYZ11_16855</name>
</gene>
<feature type="domain" description="4Fe-4S ferredoxin-type" evidence="9">
    <location>
        <begin position="88"/>
        <end position="117"/>
    </location>
</feature>
<keyword evidence="8" id="KW-0830">Ubiquinone</keyword>
<keyword evidence="8" id="KW-1003">Cell membrane</keyword>
<evidence type="ECO:0000256" key="5">
    <source>
        <dbReference type="ARBA" id="ARBA00022967"/>
    </source>
</evidence>
<comment type="subunit">
    <text evidence="8">NDH-1 is composed of 14 different subunits. Subunits NuoA, H, J, K, L, M, N constitute the membrane sector of the complex.</text>
</comment>
<keyword evidence="4" id="KW-0677">Repeat</keyword>
<evidence type="ECO:0000256" key="7">
    <source>
        <dbReference type="ARBA" id="ARBA00023014"/>
    </source>
</evidence>
<proteinExistence type="inferred from homology"/>
<evidence type="ECO:0000256" key="1">
    <source>
        <dbReference type="ARBA" id="ARBA00010277"/>
    </source>
</evidence>
<evidence type="ECO:0000313" key="11">
    <source>
        <dbReference type="Proteomes" id="UP000782312"/>
    </source>
</evidence>
<dbReference type="GO" id="GO:0005886">
    <property type="term" value="C:plasma membrane"/>
    <property type="evidence" value="ECO:0007669"/>
    <property type="project" value="UniProtKB-SubCell"/>
</dbReference>
<evidence type="ECO:0000256" key="8">
    <source>
        <dbReference type="HAMAP-Rule" id="MF_01351"/>
    </source>
</evidence>
<feature type="binding site" evidence="8">
    <location>
        <position position="55"/>
    </location>
    <ligand>
        <name>[4Fe-4S] cluster</name>
        <dbReference type="ChEBI" id="CHEBI:49883"/>
        <label>1</label>
    </ligand>
</feature>
<dbReference type="EC" id="7.1.1.-" evidence="8"/>
<feature type="binding site" evidence="8">
    <location>
        <position position="100"/>
    </location>
    <ligand>
        <name>[4Fe-4S] cluster</name>
        <dbReference type="ChEBI" id="CHEBI:49883"/>
        <label>2</label>
    </ligand>
</feature>
<keyword evidence="10" id="KW-0560">Oxidoreductase</keyword>
<feature type="binding site" evidence="8">
    <location>
        <position position="107"/>
    </location>
    <ligand>
        <name>[4Fe-4S] cluster</name>
        <dbReference type="ChEBI" id="CHEBI:49883"/>
        <label>1</label>
    </ligand>
</feature>
<dbReference type="HAMAP" id="MF_01351">
    <property type="entry name" value="NDH1_NuoI"/>
    <property type="match status" value="1"/>
</dbReference>
<feature type="binding site" evidence="8">
    <location>
        <position position="62"/>
    </location>
    <ligand>
        <name>[4Fe-4S] cluster</name>
        <dbReference type="ChEBI" id="CHEBI:49883"/>
        <label>2</label>
    </ligand>
</feature>
<dbReference type="PANTHER" id="PTHR10849">
    <property type="entry name" value="NADH DEHYDROGENASE UBIQUINONE IRON-SULFUR PROTEIN 8, MITOCHONDRIAL"/>
    <property type="match status" value="1"/>
</dbReference>
<evidence type="ECO:0000313" key="10">
    <source>
        <dbReference type="EMBL" id="MBI3129280.1"/>
    </source>
</evidence>
<dbReference type="PROSITE" id="PS51379">
    <property type="entry name" value="4FE4S_FER_2"/>
    <property type="match status" value="2"/>
</dbReference>
<name>A0A932MP15_UNCTE</name>
<comment type="subcellular location">
    <subcellularLocation>
        <location evidence="8">Cell membrane</location>
        <topology evidence="8">Peripheral membrane protein</topology>
    </subcellularLocation>
</comment>
<feature type="binding site" evidence="8">
    <location>
        <position position="97"/>
    </location>
    <ligand>
        <name>[4Fe-4S] cluster</name>
        <dbReference type="ChEBI" id="CHEBI:49883"/>
        <label>2</label>
    </ligand>
</feature>
<keyword evidence="7 8" id="KW-0411">Iron-sulfur</keyword>
<dbReference type="GO" id="GO:0009060">
    <property type="term" value="P:aerobic respiration"/>
    <property type="evidence" value="ECO:0007669"/>
    <property type="project" value="TreeGrafter"/>
</dbReference>
<comment type="caution">
    <text evidence="10">The sequence shown here is derived from an EMBL/GenBank/DDBJ whole genome shotgun (WGS) entry which is preliminary data.</text>
</comment>
<dbReference type="Gene3D" id="3.30.70.3270">
    <property type="match status" value="1"/>
</dbReference>
<comment type="catalytic activity">
    <reaction evidence="8">
        <text>a quinone + NADH + 5 H(+)(in) = a quinol + NAD(+) + 4 H(+)(out)</text>
        <dbReference type="Rhea" id="RHEA:57888"/>
        <dbReference type="ChEBI" id="CHEBI:15378"/>
        <dbReference type="ChEBI" id="CHEBI:24646"/>
        <dbReference type="ChEBI" id="CHEBI:57540"/>
        <dbReference type="ChEBI" id="CHEBI:57945"/>
        <dbReference type="ChEBI" id="CHEBI:132124"/>
    </reaction>
</comment>
<dbReference type="AlphaFoldDB" id="A0A932MP15"/>
<protein>
    <recommendedName>
        <fullName evidence="8">NADH-quinone oxidoreductase subunit I</fullName>
        <ecNumber evidence="8">7.1.1.-</ecNumber>
    </recommendedName>
    <alternativeName>
        <fullName evidence="8">NADH dehydrogenase I subunit I</fullName>
    </alternativeName>
    <alternativeName>
        <fullName evidence="8">NDH-1 subunit I</fullName>
    </alternativeName>
</protein>
<feature type="binding site" evidence="8">
    <location>
        <position position="52"/>
    </location>
    <ligand>
        <name>[4Fe-4S] cluster</name>
        <dbReference type="ChEBI" id="CHEBI:49883"/>
        <label>1</label>
    </ligand>
</feature>
<sequence>MLGEIVRGLWVTLKHSWKSRVTVQYPDEKEEMPKGYRGLHKLLRWEDGLERCVGCKLCSAACPVDCIFVESAENDPARPTSKGERYASIYEINELRCIFCGYCEEACPVGAIVLGNEYEFCEDHRDKFLYEKQDLLVKRTGDYPELKARYDEKKLLTYV</sequence>
<evidence type="ECO:0000256" key="3">
    <source>
        <dbReference type="ARBA" id="ARBA00022723"/>
    </source>
</evidence>
<keyword evidence="5 8" id="KW-1278">Translocase</keyword>
<dbReference type="GO" id="GO:0048038">
    <property type="term" value="F:quinone binding"/>
    <property type="evidence" value="ECO:0007669"/>
    <property type="project" value="UniProtKB-KW"/>
</dbReference>
<keyword evidence="8" id="KW-0472">Membrane</keyword>
<dbReference type="GO" id="GO:0005506">
    <property type="term" value="F:iron ion binding"/>
    <property type="evidence" value="ECO:0007669"/>
    <property type="project" value="UniProtKB-UniRule"/>
</dbReference>
<reference evidence="10" key="1">
    <citation type="submission" date="2020-07" db="EMBL/GenBank/DDBJ databases">
        <title>Huge and variable diversity of episymbiotic CPR bacteria and DPANN archaea in groundwater ecosystems.</title>
        <authorList>
            <person name="He C.Y."/>
            <person name="Keren R."/>
            <person name="Whittaker M."/>
            <person name="Farag I.F."/>
            <person name="Doudna J."/>
            <person name="Cate J.H.D."/>
            <person name="Banfield J.F."/>
        </authorList>
    </citation>
    <scope>NUCLEOTIDE SEQUENCE</scope>
    <source>
        <strain evidence="10">NC_groundwater_763_Ag_S-0.2um_68_21</strain>
    </source>
</reference>
<evidence type="ECO:0000256" key="2">
    <source>
        <dbReference type="ARBA" id="ARBA00022485"/>
    </source>
</evidence>
<accession>A0A932MP15</accession>
<dbReference type="PROSITE" id="PS00198">
    <property type="entry name" value="4FE4S_FER_1"/>
    <property type="match status" value="1"/>
</dbReference>
<feature type="binding site" evidence="8">
    <location>
        <position position="103"/>
    </location>
    <ligand>
        <name>[4Fe-4S] cluster</name>
        <dbReference type="ChEBI" id="CHEBI:49883"/>
        <label>2</label>
    </ligand>
</feature>
<dbReference type="NCBIfam" id="NF004538">
    <property type="entry name" value="PRK05888.1-4"/>
    <property type="match status" value="1"/>
</dbReference>
<dbReference type="InterPro" id="IPR010226">
    <property type="entry name" value="NADH_quinone_OxRdtase_chainI"/>
</dbReference>
<dbReference type="SUPFAM" id="SSF54862">
    <property type="entry name" value="4Fe-4S ferredoxins"/>
    <property type="match status" value="1"/>
</dbReference>
<keyword evidence="3 8" id="KW-0479">Metal-binding</keyword>
<dbReference type="InterPro" id="IPR017896">
    <property type="entry name" value="4Fe4S_Fe-S-bd"/>
</dbReference>
<feature type="binding site" evidence="8">
    <location>
        <position position="58"/>
    </location>
    <ligand>
        <name>[4Fe-4S] cluster</name>
        <dbReference type="ChEBI" id="CHEBI:49883"/>
        <label>1</label>
    </ligand>
</feature>
<comment type="cofactor">
    <cofactor evidence="8">
        <name>[4Fe-4S] cluster</name>
        <dbReference type="ChEBI" id="CHEBI:49883"/>
    </cofactor>
    <text evidence="8">Binds 2 [4Fe-4S] clusters per subunit.</text>
</comment>
<dbReference type="Pfam" id="PF12838">
    <property type="entry name" value="Fer4_7"/>
    <property type="match status" value="1"/>
</dbReference>
<dbReference type="NCBIfam" id="TIGR01971">
    <property type="entry name" value="NuoI"/>
    <property type="match status" value="1"/>
</dbReference>
<keyword evidence="2 8" id="KW-0004">4Fe-4S</keyword>